<dbReference type="EMBL" id="AGDV01000001">
    <property type="protein sequence ID" value="EMB36228.1"/>
    <property type="molecule type" value="Genomic_DNA"/>
</dbReference>
<dbReference type="PANTHER" id="PTHR10458:SF22">
    <property type="entry name" value="PEPTIDE DEFORMYLASE"/>
    <property type="match status" value="1"/>
</dbReference>
<dbReference type="CDD" id="cd00487">
    <property type="entry name" value="Pep_deformylase"/>
    <property type="match status" value="1"/>
</dbReference>
<dbReference type="GO" id="GO:0046872">
    <property type="term" value="F:metal ion binding"/>
    <property type="evidence" value="ECO:0007669"/>
    <property type="project" value="UniProtKB-KW"/>
</dbReference>
<evidence type="ECO:0000313" key="3">
    <source>
        <dbReference type="EMBL" id="EMB36228.1"/>
    </source>
</evidence>
<dbReference type="NCBIfam" id="TIGR00079">
    <property type="entry name" value="pept_deformyl"/>
    <property type="match status" value="1"/>
</dbReference>
<dbReference type="InterPro" id="IPR036821">
    <property type="entry name" value="Peptide_deformylase_sf"/>
</dbReference>
<evidence type="ECO:0000256" key="1">
    <source>
        <dbReference type="ARBA" id="ARBA00010759"/>
    </source>
</evidence>
<dbReference type="NCBIfam" id="NF001159">
    <property type="entry name" value="PRK00150.1-3"/>
    <property type="match status" value="1"/>
</dbReference>
<comment type="caution">
    <text evidence="3">The sequence shown here is derived from an EMBL/GenBank/DDBJ whole genome shotgun (WGS) entry which is preliminary data.</text>
</comment>
<dbReference type="GO" id="GO:0006412">
    <property type="term" value="P:translation"/>
    <property type="evidence" value="ECO:0007669"/>
    <property type="project" value="UniProtKB-UniRule"/>
</dbReference>
<keyword evidence="2" id="KW-0378">Hydrolase</keyword>
<reference evidence="3" key="1">
    <citation type="submission" date="2012-01" db="EMBL/GenBank/DDBJ databases">
        <title>The Genome Sequence of Treponema denticola H-22.</title>
        <authorList>
            <consortium name="The Broad Institute Genome Sequencing Platform"/>
            <person name="Earl A."/>
            <person name="Ward D."/>
            <person name="Feldgarden M."/>
            <person name="Gevers D."/>
            <person name="Blanton J.M."/>
            <person name="Fenno C.J."/>
            <person name="Baranova O.V."/>
            <person name="Mathney J."/>
            <person name="Dewhirst F.E."/>
            <person name="Izard J."/>
            <person name="Young S.K."/>
            <person name="Zeng Q."/>
            <person name="Gargeya S."/>
            <person name="Fitzgerald M."/>
            <person name="Haas B."/>
            <person name="Abouelleil A."/>
            <person name="Alvarado L."/>
            <person name="Arachchi H.M."/>
            <person name="Berlin A."/>
            <person name="Chapman S.B."/>
            <person name="Gearin G."/>
            <person name="Goldberg J."/>
            <person name="Griggs A."/>
            <person name="Gujja S."/>
            <person name="Hansen M."/>
            <person name="Heiman D."/>
            <person name="Howarth C."/>
            <person name="Larimer J."/>
            <person name="Lui A."/>
            <person name="MacDonald P.J.P."/>
            <person name="McCowen C."/>
            <person name="Montmayeur A."/>
            <person name="Murphy C."/>
            <person name="Neiman D."/>
            <person name="Pearson M."/>
            <person name="Priest M."/>
            <person name="Roberts A."/>
            <person name="Saif S."/>
            <person name="Shea T."/>
            <person name="Sisk P."/>
            <person name="Stolte C."/>
            <person name="Sykes S."/>
            <person name="Wortman J."/>
            <person name="Nusbaum C."/>
            <person name="Birren B."/>
        </authorList>
    </citation>
    <scope>NUCLEOTIDE SEQUENCE [LARGE SCALE GENOMIC DNA]</scope>
    <source>
        <strain evidence="3">H-22</strain>
    </source>
</reference>
<dbReference type="AlphaFoldDB" id="A0A0E2EKX1"/>
<dbReference type="HAMAP" id="MF_00163">
    <property type="entry name" value="Pep_deformylase"/>
    <property type="match status" value="1"/>
</dbReference>
<organism evidence="3">
    <name type="scientific">Treponema denticola H-22</name>
    <dbReference type="NCBI Taxonomy" id="999432"/>
    <lineage>
        <taxon>Bacteria</taxon>
        <taxon>Pseudomonadati</taxon>
        <taxon>Spirochaetota</taxon>
        <taxon>Spirochaetia</taxon>
        <taxon>Spirochaetales</taxon>
        <taxon>Treponemataceae</taxon>
        <taxon>Treponema</taxon>
    </lineage>
</organism>
<comment type="similarity">
    <text evidence="1 2">Belongs to the polypeptide deformylase family.</text>
</comment>
<feature type="active site" evidence="2">
    <location>
        <position position="129"/>
    </location>
</feature>
<evidence type="ECO:0000256" key="2">
    <source>
        <dbReference type="HAMAP-Rule" id="MF_00163"/>
    </source>
</evidence>
<keyword evidence="2" id="KW-0408">Iron</keyword>
<accession>A0A0E2EKX1</accession>
<dbReference type="HOGENOM" id="CLU_061901_2_0_12"/>
<dbReference type="SUPFAM" id="SSF56420">
    <property type="entry name" value="Peptide deformylase"/>
    <property type="match status" value="1"/>
</dbReference>
<feature type="binding site" evidence="2">
    <location>
        <position position="132"/>
    </location>
    <ligand>
        <name>Fe cation</name>
        <dbReference type="ChEBI" id="CHEBI:24875"/>
    </ligand>
</feature>
<dbReference type="PRINTS" id="PR01576">
    <property type="entry name" value="PDEFORMYLASE"/>
</dbReference>
<comment type="function">
    <text evidence="2">Removes the formyl group from the N-terminal Met of newly synthesized proteins. Requires at least a dipeptide for an efficient rate of reaction. N-terminal L-methionine is a prerequisite for activity but the enzyme has broad specificity at other positions.</text>
</comment>
<dbReference type="EC" id="3.5.1.88" evidence="2"/>
<name>A0A0E2EKX1_TREDN</name>
<protein>
    <recommendedName>
        <fullName evidence="2">Peptide deformylase</fullName>
        <shortName evidence="2">PDF</shortName>
        <ecNumber evidence="2">3.5.1.88</ecNumber>
    </recommendedName>
    <alternativeName>
        <fullName evidence="2">Polypeptide deformylase</fullName>
    </alternativeName>
</protein>
<dbReference type="RefSeq" id="WP_002669259.1">
    <property type="nucleotide sequence ID" value="NZ_CM001795.1"/>
</dbReference>
<dbReference type="GO" id="GO:0042586">
    <property type="term" value="F:peptide deformylase activity"/>
    <property type="evidence" value="ECO:0007669"/>
    <property type="project" value="UniProtKB-UniRule"/>
</dbReference>
<dbReference type="PIRSF" id="PIRSF004749">
    <property type="entry name" value="Pep_def"/>
    <property type="match status" value="1"/>
</dbReference>
<dbReference type="PATRIC" id="fig|999432.5.peg.434"/>
<dbReference type="PANTHER" id="PTHR10458">
    <property type="entry name" value="PEPTIDE DEFORMYLASE"/>
    <property type="match status" value="1"/>
</dbReference>
<dbReference type="GeneID" id="2739754"/>
<dbReference type="Pfam" id="PF01327">
    <property type="entry name" value="Pep_deformylase"/>
    <property type="match status" value="1"/>
</dbReference>
<dbReference type="InterPro" id="IPR023635">
    <property type="entry name" value="Peptide_deformylase"/>
</dbReference>
<feature type="binding site" evidence="2">
    <location>
        <position position="86"/>
    </location>
    <ligand>
        <name>Fe cation</name>
        <dbReference type="ChEBI" id="CHEBI:24875"/>
    </ligand>
</feature>
<keyword evidence="2" id="KW-0648">Protein biosynthesis</keyword>
<proteinExistence type="inferred from homology"/>
<comment type="catalytic activity">
    <reaction evidence="2">
        <text>N-terminal N-formyl-L-methionyl-[peptide] + H2O = N-terminal L-methionyl-[peptide] + formate</text>
        <dbReference type="Rhea" id="RHEA:24420"/>
        <dbReference type="Rhea" id="RHEA-COMP:10639"/>
        <dbReference type="Rhea" id="RHEA-COMP:10640"/>
        <dbReference type="ChEBI" id="CHEBI:15377"/>
        <dbReference type="ChEBI" id="CHEBI:15740"/>
        <dbReference type="ChEBI" id="CHEBI:49298"/>
        <dbReference type="ChEBI" id="CHEBI:64731"/>
        <dbReference type="EC" id="3.5.1.88"/>
    </reaction>
</comment>
<gene>
    <name evidence="2" type="primary">def</name>
    <name evidence="3" type="ORF">HMPREF9726_00420</name>
</gene>
<dbReference type="Gene3D" id="3.90.45.10">
    <property type="entry name" value="Peptide deformylase"/>
    <property type="match status" value="1"/>
</dbReference>
<dbReference type="Proteomes" id="UP000011705">
    <property type="component" value="Chromosome"/>
</dbReference>
<comment type="cofactor">
    <cofactor evidence="2">
        <name>Fe(2+)</name>
        <dbReference type="ChEBI" id="CHEBI:29033"/>
    </cofactor>
    <text evidence="2">Binds 1 Fe(2+) ion.</text>
</comment>
<feature type="binding site" evidence="2">
    <location>
        <position position="128"/>
    </location>
    <ligand>
        <name>Fe cation</name>
        <dbReference type="ChEBI" id="CHEBI:24875"/>
    </ligand>
</feature>
<keyword evidence="2" id="KW-0479">Metal-binding</keyword>
<sequence length="169" mass="19461">MKVLYLGEETLREVSKPVEKIDENIKSLIDEMFVTVKKENGIGLAAPQVGENIRLFIVFINEQKYVFINPEIIETSQEMCLMEEGCLSIPKVYDEVMRPSAVKVQFLNIDGKIKTIEASGLLARVIQHENDHLNGILFIDRLSEEKKAEAIEKFEHKKALFSKKRIRLR</sequence>